<organism evidence="1 2">
    <name type="scientific">Dorea longicatena</name>
    <dbReference type="NCBI Taxonomy" id="88431"/>
    <lineage>
        <taxon>Bacteria</taxon>
        <taxon>Bacillati</taxon>
        <taxon>Bacillota</taxon>
        <taxon>Clostridia</taxon>
        <taxon>Lachnospirales</taxon>
        <taxon>Lachnospiraceae</taxon>
        <taxon>Dorea</taxon>
    </lineage>
</organism>
<accession>A0A173XHI9</accession>
<dbReference type="AlphaFoldDB" id="A0A173XHI9"/>
<reference evidence="1 2" key="1">
    <citation type="submission" date="2015-09" db="EMBL/GenBank/DDBJ databases">
        <authorList>
            <consortium name="Pathogen Informatics"/>
        </authorList>
    </citation>
    <scope>NUCLEOTIDE SEQUENCE [LARGE SCALE GENOMIC DNA]</scope>
    <source>
        <strain evidence="1 2">2789STDY5608851</strain>
    </source>
</reference>
<sequence>MKSGVLLLEYYTDSIDEVLLHYKSQKSAYCYLLDTNRRLLYHPFEKEIVSGMYQEKTVKEAMACKNYKIEEQSGGKWLIERQQIGYTGWNVVLVNSIR</sequence>
<name>A0A173XHI9_9FIRM</name>
<dbReference type="EMBL" id="CYYM01000002">
    <property type="protein sequence ID" value="CUN51164.1"/>
    <property type="molecule type" value="Genomic_DNA"/>
</dbReference>
<evidence type="ECO:0000313" key="1">
    <source>
        <dbReference type="EMBL" id="CUN51164.1"/>
    </source>
</evidence>
<gene>
    <name evidence="1" type="ORF">ERS852408_00436</name>
</gene>
<proteinExistence type="predicted"/>
<evidence type="ECO:0000313" key="2">
    <source>
        <dbReference type="Proteomes" id="UP000095380"/>
    </source>
</evidence>
<protein>
    <submittedName>
        <fullName evidence="1">Uncharacterized protein</fullName>
    </submittedName>
</protein>
<dbReference type="Proteomes" id="UP000095380">
    <property type="component" value="Unassembled WGS sequence"/>
</dbReference>
<dbReference type="Gene3D" id="3.30.450.20">
    <property type="entry name" value="PAS domain"/>
    <property type="match status" value="1"/>
</dbReference>